<dbReference type="AlphaFoldDB" id="A0A9X0WHW9"/>
<keyword evidence="1" id="KW-0812">Transmembrane</keyword>
<comment type="caution">
    <text evidence="2">The sequence shown here is derived from an EMBL/GenBank/DDBJ whole genome shotgun (WGS) entry which is preliminary data.</text>
</comment>
<keyword evidence="1" id="KW-1133">Transmembrane helix</keyword>
<feature type="transmembrane region" description="Helical" evidence="1">
    <location>
        <begin position="12"/>
        <end position="32"/>
    </location>
</feature>
<organism evidence="2 3">
    <name type="scientific">Thiocapsa imhoffii</name>
    <dbReference type="NCBI Taxonomy" id="382777"/>
    <lineage>
        <taxon>Bacteria</taxon>
        <taxon>Pseudomonadati</taxon>
        <taxon>Pseudomonadota</taxon>
        <taxon>Gammaproteobacteria</taxon>
        <taxon>Chromatiales</taxon>
        <taxon>Chromatiaceae</taxon>
        <taxon>Thiocapsa</taxon>
    </lineage>
</organism>
<dbReference type="Proteomes" id="UP001138802">
    <property type="component" value="Unassembled WGS sequence"/>
</dbReference>
<gene>
    <name evidence="2" type="ORF">CKO25_08065</name>
</gene>
<keyword evidence="3" id="KW-1185">Reference proteome</keyword>
<protein>
    <submittedName>
        <fullName evidence="2">DUF4845 domain-containing protein</fullName>
    </submittedName>
</protein>
<reference evidence="2 3" key="1">
    <citation type="journal article" date="2020" name="Microorganisms">
        <title>Osmotic Adaptation and Compatible Solute Biosynthesis of Phototrophic Bacteria as Revealed from Genome Analyses.</title>
        <authorList>
            <person name="Imhoff J.F."/>
            <person name="Rahn T."/>
            <person name="Kunzel S."/>
            <person name="Keller A."/>
            <person name="Neulinger S.C."/>
        </authorList>
    </citation>
    <scope>NUCLEOTIDE SEQUENCE [LARGE SCALE GENOMIC DNA]</scope>
    <source>
        <strain evidence="2 3">DSM 21303</strain>
    </source>
</reference>
<keyword evidence="1" id="KW-0472">Membrane</keyword>
<evidence type="ECO:0000313" key="3">
    <source>
        <dbReference type="Proteomes" id="UP001138802"/>
    </source>
</evidence>
<sequence length="127" mass="14139">MTAGLRARQGGMGMLAILVVIALIVFFLSLAFKLGPSYAEFWTVRSIMNGVADSSRPITGGPREILDQIRNGLGINNINQVTMQDFSVRRTDGGLYEVAVEYERRQHLFFNVDAVLTFADQVEVRTQ</sequence>
<dbReference type="EMBL" id="NRSD01000006">
    <property type="protein sequence ID" value="MBK1644604.1"/>
    <property type="molecule type" value="Genomic_DNA"/>
</dbReference>
<dbReference type="Pfam" id="PF16137">
    <property type="entry name" value="DUF4845"/>
    <property type="match status" value="1"/>
</dbReference>
<name>A0A9X0WHW9_9GAMM</name>
<dbReference type="RefSeq" id="WP_200387406.1">
    <property type="nucleotide sequence ID" value="NZ_NRSD01000006.1"/>
</dbReference>
<dbReference type="InterPro" id="IPR032314">
    <property type="entry name" value="DUF4845"/>
</dbReference>
<evidence type="ECO:0000313" key="2">
    <source>
        <dbReference type="EMBL" id="MBK1644604.1"/>
    </source>
</evidence>
<evidence type="ECO:0000256" key="1">
    <source>
        <dbReference type="SAM" id="Phobius"/>
    </source>
</evidence>
<proteinExistence type="predicted"/>
<accession>A0A9X0WHW9</accession>